<sequence length="811" mass="89760" precursor="true">MNTHLSKLKQCHVMKRLLIFFVLLATLLPSQGQPKLNTETPIGFFTNFAGRLLQSEMGLDLNHIQIYPTNQYTPAVHRLLQVTANIYDCTTNRADLTDYPYLPTIFRPQFTNDNGTIYITGYVEETGTNVIPKKPLDLLNPNDRANLQPDDNIYGIPLVIGAKKGLPNFNEFSMAAVVQLTRRMQIRKPNLSDNNPAHWEYRTQYAVGISNIFAVEMWNSYGTPFPRAVNIMVTNEVAIILTNDLGIIAQTNLIIGNLVEIGSNVWAGASNLSNPSFSFDIPLITNIAFIPTSVLIYNPPGLSNNPPLNFEANSGINVQNWVLSATNHLRVITVDAVTGKLLDYVQLDGLWDNHSIIRDLGNAGPIGSYSAASSAIWDSTLQAGFPHITRGMFEQIQISLGQGPIVPADWTKYMISAPNGPSQSQAISQFQSFYIGASTNFSMQTPFAPTGELVAYRTWQANDPLVHYISNDLSSPLNTTQVLPVNLGLTAASLLPNLAALNDPFRPWGGNPIKNSDNDPHAFDLAFKDPLITRSDDWSFPTNAPLSFNWLGHVHRGTPWQTIYLKSPAADLNSWEQWTGNYSKQWNNNYFTMDAAYSHPTNDWNLARLMISLLNTNRPQDLFSVNQGNLFQNFAQGLSVLTNITSDTDFDSVTPVSPQFNSVSMLPDSPQAAAILAGRDSQRSLQPGHYFHDPIDILATPELTVNSPWLNQGTSIQLQRGISDAAYEMIPSQILPLLRADSVGTPAIRADGELQLQFTGYDGYPYEVQSSTDLQNWTTIGTQYPTNGTFNLIDPAGASAEHRYYRSVLAP</sequence>
<accession>B9XCU4</accession>
<name>B9XCU4_PEDPL</name>
<keyword evidence="2" id="KW-1185">Reference proteome</keyword>
<dbReference type="Proteomes" id="UP000003688">
    <property type="component" value="Unassembled WGS sequence"/>
</dbReference>
<reference evidence="1 2" key="1">
    <citation type="journal article" date="2011" name="J. Bacteriol.">
        <title>Genome sequence of 'Pedosphaera parvula' Ellin514, an aerobic Verrucomicrobial isolate from pasture soil.</title>
        <authorList>
            <person name="Kant R."/>
            <person name="van Passel M.W."/>
            <person name="Sangwan P."/>
            <person name="Palva A."/>
            <person name="Lucas S."/>
            <person name="Copeland A."/>
            <person name="Lapidus A."/>
            <person name="Glavina Del Rio T."/>
            <person name="Dalin E."/>
            <person name="Tice H."/>
            <person name="Bruce D."/>
            <person name="Goodwin L."/>
            <person name="Pitluck S."/>
            <person name="Chertkov O."/>
            <person name="Larimer F.W."/>
            <person name="Land M.L."/>
            <person name="Hauser L."/>
            <person name="Brettin T.S."/>
            <person name="Detter J.C."/>
            <person name="Han S."/>
            <person name="de Vos W.M."/>
            <person name="Janssen P.H."/>
            <person name="Smidt H."/>
        </authorList>
    </citation>
    <scope>NUCLEOTIDE SEQUENCE [LARGE SCALE GENOMIC DNA]</scope>
    <source>
        <strain evidence="1 2">Ellin514</strain>
    </source>
</reference>
<proteinExistence type="predicted"/>
<protein>
    <submittedName>
        <fullName evidence="1">Uncharacterized protein</fullName>
    </submittedName>
</protein>
<evidence type="ECO:0000313" key="1">
    <source>
        <dbReference type="EMBL" id="EEF62290.1"/>
    </source>
</evidence>
<gene>
    <name evidence="1" type="ORF">Cflav_PD4925</name>
</gene>
<comment type="caution">
    <text evidence="1">The sequence shown here is derived from an EMBL/GenBank/DDBJ whole genome shotgun (WGS) entry which is preliminary data.</text>
</comment>
<dbReference type="EMBL" id="ABOX02000005">
    <property type="protein sequence ID" value="EEF62290.1"/>
    <property type="molecule type" value="Genomic_DNA"/>
</dbReference>
<dbReference type="AlphaFoldDB" id="B9XCU4"/>
<evidence type="ECO:0000313" key="2">
    <source>
        <dbReference type="Proteomes" id="UP000003688"/>
    </source>
</evidence>
<organism evidence="1 2">
    <name type="scientific">Pedosphaera parvula (strain Ellin514)</name>
    <dbReference type="NCBI Taxonomy" id="320771"/>
    <lineage>
        <taxon>Bacteria</taxon>
        <taxon>Pseudomonadati</taxon>
        <taxon>Verrucomicrobiota</taxon>
        <taxon>Pedosphaerae</taxon>
        <taxon>Pedosphaerales</taxon>
        <taxon>Pedosphaeraceae</taxon>
        <taxon>Pedosphaera</taxon>
    </lineage>
</organism>